<dbReference type="InterPro" id="IPR006357">
    <property type="entry name" value="HAD-SF_hydro_IIA"/>
</dbReference>
<dbReference type="PANTHER" id="PTHR14269:SF4">
    <property type="entry name" value="CAT EYE SYNDROME CRITICAL REGION PROTEIN 5"/>
    <property type="match status" value="1"/>
</dbReference>
<dbReference type="InterPro" id="IPR006353">
    <property type="entry name" value="HAD-SF_hydro_IIA_CECR5"/>
</dbReference>
<name>A0A4E0REK3_FASHE</name>
<keyword evidence="2" id="KW-1185">Reference proteome</keyword>
<dbReference type="Proteomes" id="UP000230066">
    <property type="component" value="Unassembled WGS sequence"/>
</dbReference>
<dbReference type="Gene3D" id="3.40.50.1000">
    <property type="entry name" value="HAD superfamily/HAD-like"/>
    <property type="match status" value="2"/>
</dbReference>
<dbReference type="Pfam" id="PF13344">
    <property type="entry name" value="Hydrolase_6"/>
    <property type="match status" value="1"/>
</dbReference>
<dbReference type="PANTHER" id="PTHR14269">
    <property type="entry name" value="CDP-DIACYLGLYCEROL--GLYCEROL-3-PHOSPHATE 3-PHOSPHATIDYLTRANSFERASE-RELATED"/>
    <property type="match status" value="1"/>
</dbReference>
<sequence>MNSCESCRQQGILGYDSYGEPIFRPSDDPTVRDQPNFGLLFDIDGVLGRGATPFPQAQEAFRLLCDPDCRELRVPVAFVTNACGDASAKAKLISKWFKVTIDPDQVIQAPSPLTAYKEFHKKRVLFIGQDNTLEIAHSLGFMNAVTIEDVKAAYPLLDMARYIPEIRPLEQIDMIIMLGEPRRWETHLQLLIDLLMTNGKPDHTPAVMPEEHIPVVACNMDLVYMDQAVLPRFGHGAFLTCLQALYRQFTGHKLRYTSLLGKPSEITFRFAEHMLTVMSRRMGYTRCIDRMYFFGDNPDVDILGSNLYNNFIRRYRHVSGGSGDYAQEQRVSVADSRMFPSSAELLPQTARTIDGKSIKTVNILHFWSLLLPHSENVPCDGFVKTLVM</sequence>
<dbReference type="GO" id="GO:0046474">
    <property type="term" value="P:glycerophospholipid biosynthetic process"/>
    <property type="evidence" value="ECO:0007669"/>
    <property type="project" value="TreeGrafter"/>
</dbReference>
<protein>
    <submittedName>
        <fullName evidence="1">Cat eye syndrome critical region protein 5</fullName>
    </submittedName>
</protein>
<dbReference type="InterPro" id="IPR050324">
    <property type="entry name" value="CDP-alcohol_PTase-I"/>
</dbReference>
<gene>
    <name evidence="1" type="ORF">D915_004201</name>
</gene>
<dbReference type="AlphaFoldDB" id="A0A4E0REK3"/>
<accession>A0A4E0REK3</accession>
<dbReference type="NCBIfam" id="TIGR01460">
    <property type="entry name" value="HAD-SF-IIA"/>
    <property type="match status" value="1"/>
</dbReference>
<evidence type="ECO:0000313" key="1">
    <source>
        <dbReference type="EMBL" id="THD25125.1"/>
    </source>
</evidence>
<dbReference type="InterPro" id="IPR036412">
    <property type="entry name" value="HAD-like_sf"/>
</dbReference>
<dbReference type="EMBL" id="JXXN02001278">
    <property type="protein sequence ID" value="THD25125.1"/>
    <property type="molecule type" value="Genomic_DNA"/>
</dbReference>
<dbReference type="NCBIfam" id="TIGR01456">
    <property type="entry name" value="CECR5"/>
    <property type="match status" value="1"/>
</dbReference>
<dbReference type="SUPFAM" id="SSF56784">
    <property type="entry name" value="HAD-like"/>
    <property type="match status" value="1"/>
</dbReference>
<organism evidence="1 2">
    <name type="scientific">Fasciola hepatica</name>
    <name type="common">Liver fluke</name>
    <dbReference type="NCBI Taxonomy" id="6192"/>
    <lineage>
        <taxon>Eukaryota</taxon>
        <taxon>Metazoa</taxon>
        <taxon>Spiralia</taxon>
        <taxon>Lophotrochozoa</taxon>
        <taxon>Platyhelminthes</taxon>
        <taxon>Trematoda</taxon>
        <taxon>Digenea</taxon>
        <taxon>Plagiorchiida</taxon>
        <taxon>Echinostomata</taxon>
        <taxon>Echinostomatoidea</taxon>
        <taxon>Fasciolidae</taxon>
        <taxon>Fasciola</taxon>
    </lineage>
</organism>
<proteinExistence type="predicted"/>
<dbReference type="GO" id="GO:0005739">
    <property type="term" value="C:mitochondrion"/>
    <property type="evidence" value="ECO:0007669"/>
    <property type="project" value="TreeGrafter"/>
</dbReference>
<comment type="caution">
    <text evidence="1">The sequence shown here is derived from an EMBL/GenBank/DDBJ whole genome shotgun (WGS) entry which is preliminary data.</text>
</comment>
<dbReference type="InterPro" id="IPR023214">
    <property type="entry name" value="HAD_sf"/>
</dbReference>
<reference evidence="1" key="1">
    <citation type="submission" date="2019-03" db="EMBL/GenBank/DDBJ databases">
        <title>Improved annotation for the trematode Fasciola hepatica.</title>
        <authorList>
            <person name="Choi Y.-J."/>
            <person name="Martin J."/>
            <person name="Mitreva M."/>
        </authorList>
    </citation>
    <scope>NUCLEOTIDE SEQUENCE [LARGE SCALE GENOMIC DNA]</scope>
</reference>
<evidence type="ECO:0000313" key="2">
    <source>
        <dbReference type="Proteomes" id="UP000230066"/>
    </source>
</evidence>